<dbReference type="AlphaFoldDB" id="A0A2M8F8L9"/>
<dbReference type="EMBL" id="PFRH01000149">
    <property type="protein sequence ID" value="PJC52048.1"/>
    <property type="molecule type" value="Genomic_DNA"/>
</dbReference>
<evidence type="ECO:0000313" key="1">
    <source>
        <dbReference type="EMBL" id="PJC52048.1"/>
    </source>
</evidence>
<evidence type="ECO:0000313" key="2">
    <source>
        <dbReference type="Proteomes" id="UP000231456"/>
    </source>
</evidence>
<reference evidence="2" key="1">
    <citation type="submission" date="2017-09" db="EMBL/GenBank/DDBJ databases">
        <title>Depth-based differentiation of microbial function through sediment-hosted aquifers and enrichment of novel symbionts in the deep terrestrial subsurface.</title>
        <authorList>
            <person name="Probst A.J."/>
            <person name="Ladd B."/>
            <person name="Jarett J.K."/>
            <person name="Geller-Mcgrath D.E."/>
            <person name="Sieber C.M.K."/>
            <person name="Emerson J.B."/>
            <person name="Anantharaman K."/>
            <person name="Thomas B.C."/>
            <person name="Malmstrom R."/>
            <person name="Stieglmeier M."/>
            <person name="Klingl A."/>
            <person name="Woyke T."/>
            <person name="Ryan C.M."/>
            <person name="Banfield J.F."/>
        </authorList>
    </citation>
    <scope>NUCLEOTIDE SEQUENCE [LARGE SCALE GENOMIC DNA]</scope>
</reference>
<accession>A0A2M8F8L9</accession>
<organism evidence="1 2">
    <name type="scientific">Candidatus Magasanikbacteria bacterium CG_4_9_14_0_2_um_filter_42_11</name>
    <dbReference type="NCBI Taxonomy" id="1974643"/>
    <lineage>
        <taxon>Bacteria</taxon>
        <taxon>Candidatus Magasanikiibacteriota</taxon>
    </lineage>
</organism>
<name>A0A2M8F8L9_9BACT</name>
<proteinExistence type="predicted"/>
<protein>
    <submittedName>
        <fullName evidence="1">Uncharacterized protein</fullName>
    </submittedName>
</protein>
<gene>
    <name evidence="1" type="ORF">CO030_04770</name>
</gene>
<dbReference type="Proteomes" id="UP000231456">
    <property type="component" value="Unassembled WGS sequence"/>
</dbReference>
<sequence>MEASGEASAGSALVAHLEPPELLSALEEAGGRHLLDGALDELLEQLVRQPPSGLLPELDEFPGDHVGHPLAVQAEDLAVGLTEVPVLLGGPQIEPRLVQV</sequence>
<comment type="caution">
    <text evidence="1">The sequence shown here is derived from an EMBL/GenBank/DDBJ whole genome shotgun (WGS) entry which is preliminary data.</text>
</comment>